<accession>A0A7W7ZL75</accession>
<comment type="caution">
    <text evidence="1">The sequence shown here is derived from an EMBL/GenBank/DDBJ whole genome shotgun (WGS) entry which is preliminary data.</text>
</comment>
<dbReference type="EMBL" id="JACHIP010000056">
    <property type="protein sequence ID" value="MBB5061589.1"/>
    <property type="molecule type" value="Genomic_DNA"/>
</dbReference>
<reference evidence="1 2" key="1">
    <citation type="submission" date="2020-08" db="EMBL/GenBank/DDBJ databases">
        <title>Genomic Encyclopedia of Type Strains, Phase IV (KMG-V): Genome sequencing to study the core and pangenomes of soil and plant-associated prokaryotes.</title>
        <authorList>
            <person name="Whitman W."/>
        </authorList>
    </citation>
    <scope>NUCLEOTIDE SEQUENCE [LARGE SCALE GENOMIC DNA]</scope>
    <source>
        <strain evidence="1 2">M8UP14</strain>
    </source>
</reference>
<protein>
    <recommendedName>
        <fullName evidence="3">CopG antitoxin of type II toxin-antitoxin system</fullName>
    </recommendedName>
</protein>
<dbReference type="Proteomes" id="UP000540989">
    <property type="component" value="Unassembled WGS sequence"/>
</dbReference>
<evidence type="ECO:0000313" key="2">
    <source>
        <dbReference type="Proteomes" id="UP000540989"/>
    </source>
</evidence>
<proteinExistence type="predicted"/>
<sequence>MPKTSSKPIDAEEIAQMADQGQDISAHFTNEFTVKRLVQRVNVDFTSPMLKELDCEAETLNVSRQAIIKTMLREALDRRYLAKQARQARQAR</sequence>
<name>A0A7W7ZL75_9BACT</name>
<dbReference type="RefSeq" id="WP_184224536.1">
    <property type="nucleotide sequence ID" value="NZ_JACHIP010000056.1"/>
</dbReference>
<keyword evidence="2" id="KW-1185">Reference proteome</keyword>
<gene>
    <name evidence="1" type="ORF">HDF16_006325</name>
</gene>
<evidence type="ECO:0008006" key="3">
    <source>
        <dbReference type="Google" id="ProtNLM"/>
    </source>
</evidence>
<organism evidence="1 2">
    <name type="scientific">Granulicella aggregans</name>
    <dbReference type="NCBI Taxonomy" id="474949"/>
    <lineage>
        <taxon>Bacteria</taxon>
        <taxon>Pseudomonadati</taxon>
        <taxon>Acidobacteriota</taxon>
        <taxon>Terriglobia</taxon>
        <taxon>Terriglobales</taxon>
        <taxon>Acidobacteriaceae</taxon>
        <taxon>Granulicella</taxon>
    </lineage>
</organism>
<evidence type="ECO:0000313" key="1">
    <source>
        <dbReference type="EMBL" id="MBB5061589.1"/>
    </source>
</evidence>
<dbReference type="AlphaFoldDB" id="A0A7W7ZL75"/>
<dbReference type="NCBIfam" id="NF047399">
    <property type="entry name" value="BrnA_antitoxin_add"/>
    <property type="match status" value="1"/>
</dbReference>